<dbReference type="AlphaFoldDB" id="A0A3E2BN85"/>
<comment type="cofactor">
    <cofactor evidence="1">
        <name>Zn(2+)</name>
        <dbReference type="ChEBI" id="CHEBI:29105"/>
    </cofactor>
</comment>
<evidence type="ECO:0000313" key="6">
    <source>
        <dbReference type="EMBL" id="RFT16178.1"/>
    </source>
</evidence>
<evidence type="ECO:0000256" key="2">
    <source>
        <dbReference type="ARBA" id="ARBA00022723"/>
    </source>
</evidence>
<evidence type="ECO:0000256" key="4">
    <source>
        <dbReference type="ARBA" id="ARBA00022833"/>
    </source>
</evidence>
<protein>
    <submittedName>
        <fullName evidence="6">Succinylglutamate desuccinylase</fullName>
    </submittedName>
</protein>
<dbReference type="Pfam" id="PF24827">
    <property type="entry name" value="AstE_AspA_cat"/>
    <property type="match status" value="1"/>
</dbReference>
<gene>
    <name evidence="6" type="ORF">OP8BY_1782</name>
</gene>
<dbReference type="SUPFAM" id="SSF53187">
    <property type="entry name" value="Zn-dependent exopeptidases"/>
    <property type="match status" value="1"/>
</dbReference>
<dbReference type="InterPro" id="IPR043795">
    <property type="entry name" value="N-alpha-Ac-DABA-like"/>
</dbReference>
<dbReference type="GO" id="GO:0016811">
    <property type="term" value="F:hydrolase activity, acting on carbon-nitrogen (but not peptide) bonds, in linear amides"/>
    <property type="evidence" value="ECO:0007669"/>
    <property type="project" value="InterPro"/>
</dbReference>
<dbReference type="CDD" id="cd18174">
    <property type="entry name" value="M14_ASTE_ASPA_like"/>
    <property type="match status" value="1"/>
</dbReference>
<accession>A0A3E2BN85</accession>
<dbReference type="GO" id="GO:0016788">
    <property type="term" value="F:hydrolase activity, acting on ester bonds"/>
    <property type="evidence" value="ECO:0007669"/>
    <property type="project" value="InterPro"/>
</dbReference>
<evidence type="ECO:0000313" key="7">
    <source>
        <dbReference type="Proteomes" id="UP000257323"/>
    </source>
</evidence>
<keyword evidence="2" id="KW-0479">Metal-binding</keyword>
<dbReference type="PANTHER" id="PTHR37326:SF1">
    <property type="entry name" value="BLL3975 PROTEIN"/>
    <property type="match status" value="1"/>
</dbReference>
<evidence type="ECO:0000256" key="1">
    <source>
        <dbReference type="ARBA" id="ARBA00001947"/>
    </source>
</evidence>
<evidence type="ECO:0000256" key="3">
    <source>
        <dbReference type="ARBA" id="ARBA00022801"/>
    </source>
</evidence>
<dbReference type="EMBL" id="QUAH01000004">
    <property type="protein sequence ID" value="RFT16178.1"/>
    <property type="molecule type" value="Genomic_DNA"/>
</dbReference>
<dbReference type="PANTHER" id="PTHR37326">
    <property type="entry name" value="BLL3975 PROTEIN"/>
    <property type="match status" value="1"/>
</dbReference>
<dbReference type="Gene3D" id="3.40.630.10">
    <property type="entry name" value="Zn peptidases"/>
    <property type="match status" value="1"/>
</dbReference>
<reference evidence="6 7" key="1">
    <citation type="submission" date="2018-08" db="EMBL/GenBank/DDBJ databases">
        <title>Genome analysis of the thermophilic bacterium of the candidate phylum Aminicenantes from deep subsurface aquifer revealed its physiology and ecological role.</title>
        <authorList>
            <person name="Kadnikov V.V."/>
            <person name="Mardanov A.V."/>
            <person name="Beletsky A.V."/>
            <person name="Karnachuk O.V."/>
            <person name="Ravin N.V."/>
        </authorList>
    </citation>
    <scope>NUCLEOTIDE SEQUENCE [LARGE SCALE GENOMIC DNA]</scope>
    <source>
        <strain evidence="6">BY38</strain>
    </source>
</reference>
<name>A0A3E2BN85_9BACT</name>
<dbReference type="Proteomes" id="UP000257323">
    <property type="component" value="Unassembled WGS sequence"/>
</dbReference>
<dbReference type="InterPro" id="IPR055438">
    <property type="entry name" value="AstE_AspA_cat"/>
</dbReference>
<feature type="domain" description="Succinylglutamate desuccinylase/Aspartoacylase catalytic" evidence="5">
    <location>
        <begin position="75"/>
        <end position="266"/>
    </location>
</feature>
<keyword evidence="3" id="KW-0378">Hydrolase</keyword>
<sequence>MRKNKAAIFLYYVGLLLFLFLAARIEARPSPNKVFRVGQLAAGPGQVVSGFLEVPAGQDPATGIPVTIINGRKAGRVLAAVAGVHPYEYPPILALYRVKELIKPEELSGTLVLVHIANLPAFQRRTIYYNPFDWKNLNRVFPGDPGGTQSQRIAAVLTSEIVDRVEALIDMHCGDGNEALIPYTYWMLSGDRKLDAVTREMALAFGLKHIIIDDTRAQDLKNSKYLGNTAIVRKKPAITTESGYLGRVEEEAIAANVAGILNVMRYFGMLPGKAELQADPVWIDKYQVIYSEHDGLFHPRAGMGDYVRAGQIVGMITDYHGKVLAEMRAPFTGILLYIIGTPPCNRGEPLFEVGRVKENP</sequence>
<evidence type="ECO:0000259" key="5">
    <source>
        <dbReference type="Pfam" id="PF24827"/>
    </source>
</evidence>
<dbReference type="GO" id="GO:0046872">
    <property type="term" value="F:metal ion binding"/>
    <property type="evidence" value="ECO:0007669"/>
    <property type="project" value="UniProtKB-KW"/>
</dbReference>
<keyword evidence="4" id="KW-0862">Zinc</keyword>
<dbReference type="InterPro" id="IPR053138">
    <property type="entry name" value="N-alpha-Ac-DABA_deacetylase"/>
</dbReference>
<organism evidence="6 7">
    <name type="scientific">Candidatus Saccharicenans subterraneus</name>
    <dbReference type="NCBI Taxonomy" id="2508984"/>
    <lineage>
        <taxon>Bacteria</taxon>
        <taxon>Candidatus Aminicenantota</taxon>
        <taxon>Candidatus Aminicenantia</taxon>
        <taxon>Candidatus Aminicenantales</taxon>
        <taxon>Candidatus Saccharicenantaceae</taxon>
        <taxon>Candidatus Saccharicenans</taxon>
    </lineage>
</organism>
<comment type="caution">
    <text evidence="6">The sequence shown here is derived from an EMBL/GenBank/DDBJ whole genome shotgun (WGS) entry which is preliminary data.</text>
</comment>
<dbReference type="PIRSF" id="PIRSF039012">
    <property type="entry name" value="ASP"/>
    <property type="match status" value="1"/>
</dbReference>
<proteinExistence type="predicted"/>